<keyword evidence="2" id="KW-1185">Reference proteome</keyword>
<comment type="caution">
    <text evidence="1">The sequence shown here is derived from an EMBL/GenBank/DDBJ whole genome shotgun (WGS) entry which is preliminary data.</text>
</comment>
<reference evidence="1" key="1">
    <citation type="submission" date="2024-03" db="EMBL/GenBank/DDBJ databases">
        <title>WGS assembly of Saponaria officinalis var. Norfolk2.</title>
        <authorList>
            <person name="Jenkins J."/>
            <person name="Shu S."/>
            <person name="Grimwood J."/>
            <person name="Barry K."/>
            <person name="Goodstein D."/>
            <person name="Schmutz J."/>
            <person name="Leebens-Mack J."/>
            <person name="Osbourn A."/>
        </authorList>
    </citation>
    <scope>NUCLEOTIDE SEQUENCE [LARGE SCALE GENOMIC DNA]</scope>
    <source>
        <strain evidence="1">JIC</strain>
    </source>
</reference>
<name>A0AAW1GKV4_SAPOF</name>
<dbReference type="Proteomes" id="UP001443914">
    <property type="component" value="Unassembled WGS sequence"/>
</dbReference>
<accession>A0AAW1GKV4</accession>
<organism evidence="1 2">
    <name type="scientific">Saponaria officinalis</name>
    <name type="common">Common soapwort</name>
    <name type="synonym">Lychnis saponaria</name>
    <dbReference type="NCBI Taxonomy" id="3572"/>
    <lineage>
        <taxon>Eukaryota</taxon>
        <taxon>Viridiplantae</taxon>
        <taxon>Streptophyta</taxon>
        <taxon>Embryophyta</taxon>
        <taxon>Tracheophyta</taxon>
        <taxon>Spermatophyta</taxon>
        <taxon>Magnoliopsida</taxon>
        <taxon>eudicotyledons</taxon>
        <taxon>Gunneridae</taxon>
        <taxon>Pentapetalae</taxon>
        <taxon>Caryophyllales</taxon>
        <taxon>Caryophyllaceae</taxon>
        <taxon>Caryophylleae</taxon>
        <taxon>Saponaria</taxon>
    </lineage>
</organism>
<protein>
    <submittedName>
        <fullName evidence="1">Uncharacterized protein</fullName>
    </submittedName>
</protein>
<proteinExistence type="predicted"/>
<gene>
    <name evidence="1" type="ORF">RND81_14G121100</name>
</gene>
<dbReference type="AlphaFoldDB" id="A0AAW1GKV4"/>
<sequence>MAHLFSTPIIFLDHHLTHQGGYHQFMLNPSLITLTPNHVGFYTTKTRIQCHGFMVELYKHGMSFMTVLSVNGTRSYSSRENVYLARLEEKLVGVRIVVQFRVQNVPESCCEFNLQCERVRLEKQTGVCNMKKTCN</sequence>
<dbReference type="EMBL" id="JBDFQZ010000014">
    <property type="protein sequence ID" value="KAK9665583.1"/>
    <property type="molecule type" value="Genomic_DNA"/>
</dbReference>
<evidence type="ECO:0000313" key="2">
    <source>
        <dbReference type="Proteomes" id="UP001443914"/>
    </source>
</evidence>
<evidence type="ECO:0000313" key="1">
    <source>
        <dbReference type="EMBL" id="KAK9665583.1"/>
    </source>
</evidence>